<dbReference type="EMBL" id="QMRA01000118">
    <property type="protein sequence ID" value="RLE52446.1"/>
    <property type="molecule type" value="Genomic_DNA"/>
</dbReference>
<dbReference type="GO" id="GO:0006567">
    <property type="term" value="P:L-threonine catabolic process"/>
    <property type="evidence" value="ECO:0007669"/>
    <property type="project" value="TreeGrafter"/>
</dbReference>
<dbReference type="EC" id="4.2.3.1" evidence="5"/>
<sequence length="407" mass="44916">MVITMYVKCSLCGELYSYNIPLNTCNKCGGVLLFKYDYNQDLSFADKKLFENRPRTFWKFFDFLPLSSAVNVTSIGELFTPLMRLPDINSINLKNIYIKDDSRLPTGTFKARGMSIAVSCLKELGVKRVAIPSAGNAAAALAAYGARAGMEVYTFIPKDAPLSTLKECIAFGAKVYLIDGLIGDAASIVSRLREKYGWFDLSTNKQPYRFEGYKLMAFEIAEQFDWHPPDVIVFPTGGGEGVIGLWKGFNELVELGWINESEVPRLIIVQSTGCAPLVKAFREGKSEVEEPWPNARTIAAGLRVPKPFGSYLVLRAVRETDGYAVAVSDEEILSSMRTLAHKGLFVCPEAAATHAALPHLRDEGVVDRSDRILLYLTGSGLKYLDLIEIGFSQIPVLGKDAYSLPTS</sequence>
<dbReference type="InterPro" id="IPR036052">
    <property type="entry name" value="TrpB-like_PALP_sf"/>
</dbReference>
<dbReference type="Proteomes" id="UP000269499">
    <property type="component" value="Unassembled WGS sequence"/>
</dbReference>
<dbReference type="GO" id="GO:0004794">
    <property type="term" value="F:threonine deaminase activity"/>
    <property type="evidence" value="ECO:0007669"/>
    <property type="project" value="TreeGrafter"/>
</dbReference>
<dbReference type="GO" id="GO:0003941">
    <property type="term" value="F:L-serine ammonia-lyase activity"/>
    <property type="evidence" value="ECO:0007669"/>
    <property type="project" value="TreeGrafter"/>
</dbReference>
<evidence type="ECO:0000313" key="6">
    <source>
        <dbReference type="Proteomes" id="UP000269499"/>
    </source>
</evidence>
<evidence type="ECO:0000256" key="1">
    <source>
        <dbReference type="ARBA" id="ARBA00001933"/>
    </source>
</evidence>
<dbReference type="GO" id="GO:0009097">
    <property type="term" value="P:isoleucine biosynthetic process"/>
    <property type="evidence" value="ECO:0007669"/>
    <property type="project" value="TreeGrafter"/>
</dbReference>
<dbReference type="InterPro" id="IPR001926">
    <property type="entry name" value="TrpB-like_PALP"/>
</dbReference>
<dbReference type="InterPro" id="IPR050147">
    <property type="entry name" value="Ser/Thr_Dehydratase"/>
</dbReference>
<keyword evidence="3 5" id="KW-0456">Lyase</keyword>
<dbReference type="NCBIfam" id="NF006050">
    <property type="entry name" value="PRK08197.1"/>
    <property type="match status" value="1"/>
</dbReference>
<name>A0A497EZ22_9CREN</name>
<keyword evidence="2" id="KW-0663">Pyridoxal phosphate</keyword>
<reference evidence="5 6" key="1">
    <citation type="submission" date="2018-06" db="EMBL/GenBank/DDBJ databases">
        <title>Extensive metabolic versatility and redundancy in microbially diverse, dynamic hydrothermal sediments.</title>
        <authorList>
            <person name="Dombrowski N."/>
            <person name="Teske A."/>
            <person name="Baker B.J."/>
        </authorList>
    </citation>
    <scope>NUCLEOTIDE SEQUENCE [LARGE SCALE GENOMIC DNA]</scope>
    <source>
        <strain evidence="5">B20_G2</strain>
    </source>
</reference>
<gene>
    <name evidence="5" type="ORF">DRJ26_04760</name>
</gene>
<dbReference type="AlphaFoldDB" id="A0A497EZ22"/>
<dbReference type="Gene3D" id="3.40.50.1100">
    <property type="match status" value="2"/>
</dbReference>
<feature type="domain" description="Tryptophan synthase beta chain-like PALP" evidence="4">
    <location>
        <begin position="76"/>
        <end position="378"/>
    </location>
</feature>
<evidence type="ECO:0000256" key="2">
    <source>
        <dbReference type="ARBA" id="ARBA00022898"/>
    </source>
</evidence>
<dbReference type="PANTHER" id="PTHR48078:SF6">
    <property type="entry name" value="L-THREONINE DEHYDRATASE CATABOLIC TDCB"/>
    <property type="match status" value="1"/>
</dbReference>
<accession>A0A497EZ22</accession>
<evidence type="ECO:0000256" key="3">
    <source>
        <dbReference type="ARBA" id="ARBA00023239"/>
    </source>
</evidence>
<comment type="caution">
    <text evidence="5">The sequence shown here is derived from an EMBL/GenBank/DDBJ whole genome shotgun (WGS) entry which is preliminary data.</text>
</comment>
<evidence type="ECO:0000259" key="4">
    <source>
        <dbReference type="Pfam" id="PF00291"/>
    </source>
</evidence>
<dbReference type="Pfam" id="PF00291">
    <property type="entry name" value="PALP"/>
    <property type="match status" value="1"/>
</dbReference>
<dbReference type="CDD" id="cd01563">
    <property type="entry name" value="Thr-synth_1"/>
    <property type="match status" value="1"/>
</dbReference>
<organism evidence="5 6">
    <name type="scientific">Thermoproteota archaeon</name>
    <dbReference type="NCBI Taxonomy" id="2056631"/>
    <lineage>
        <taxon>Archaea</taxon>
        <taxon>Thermoproteota</taxon>
    </lineage>
</organism>
<proteinExistence type="predicted"/>
<dbReference type="PANTHER" id="PTHR48078">
    <property type="entry name" value="THREONINE DEHYDRATASE, MITOCHONDRIAL-RELATED"/>
    <property type="match status" value="1"/>
</dbReference>
<dbReference type="SUPFAM" id="SSF53686">
    <property type="entry name" value="Tryptophan synthase beta subunit-like PLP-dependent enzymes"/>
    <property type="match status" value="1"/>
</dbReference>
<dbReference type="GO" id="GO:0004795">
    <property type="term" value="F:threonine synthase activity"/>
    <property type="evidence" value="ECO:0007669"/>
    <property type="project" value="UniProtKB-EC"/>
</dbReference>
<comment type="cofactor">
    <cofactor evidence="1">
        <name>pyridoxal 5'-phosphate</name>
        <dbReference type="ChEBI" id="CHEBI:597326"/>
    </cofactor>
</comment>
<protein>
    <submittedName>
        <fullName evidence="5">Threonine synthase</fullName>
        <ecNumber evidence="5">4.2.3.1</ecNumber>
    </submittedName>
</protein>
<evidence type="ECO:0000313" key="5">
    <source>
        <dbReference type="EMBL" id="RLE52446.1"/>
    </source>
</evidence>
<dbReference type="GO" id="GO:0006565">
    <property type="term" value="P:L-serine catabolic process"/>
    <property type="evidence" value="ECO:0007669"/>
    <property type="project" value="TreeGrafter"/>
</dbReference>